<feature type="domain" description="Peptidase S8/S53" evidence="5">
    <location>
        <begin position="2"/>
        <end position="96"/>
    </location>
</feature>
<reference evidence="6" key="1">
    <citation type="submission" date="2019-08" db="EMBL/GenBank/DDBJ databases">
        <authorList>
            <person name="Kucharzyk K."/>
            <person name="Murdoch R.W."/>
            <person name="Higgins S."/>
            <person name="Loffler F."/>
        </authorList>
    </citation>
    <scope>NUCLEOTIDE SEQUENCE</scope>
</reference>
<dbReference type="Pfam" id="PF00082">
    <property type="entry name" value="Peptidase_S8"/>
    <property type="match status" value="1"/>
</dbReference>
<dbReference type="PANTHER" id="PTHR43806">
    <property type="entry name" value="PEPTIDASE S8"/>
    <property type="match status" value="1"/>
</dbReference>
<evidence type="ECO:0000256" key="3">
    <source>
        <dbReference type="ARBA" id="ARBA00022801"/>
    </source>
</evidence>
<dbReference type="InterPro" id="IPR036852">
    <property type="entry name" value="Peptidase_S8/S53_dom_sf"/>
</dbReference>
<dbReference type="InterPro" id="IPR000209">
    <property type="entry name" value="Peptidase_S8/S53_dom"/>
</dbReference>
<dbReference type="Gene3D" id="3.40.50.200">
    <property type="entry name" value="Peptidase S8/S53 domain"/>
    <property type="match status" value="1"/>
</dbReference>
<dbReference type="GO" id="GO:0006508">
    <property type="term" value="P:proteolysis"/>
    <property type="evidence" value="ECO:0007669"/>
    <property type="project" value="UniProtKB-KW"/>
</dbReference>
<comment type="similarity">
    <text evidence="1">Belongs to the peptidase S8 family.</text>
</comment>
<dbReference type="InterPro" id="IPR023828">
    <property type="entry name" value="Peptidase_S8_Ser-AS"/>
</dbReference>
<name>A0A645BX12_9ZZZZ</name>
<dbReference type="EMBL" id="VSSQ01023244">
    <property type="protein sequence ID" value="MPM70056.1"/>
    <property type="molecule type" value="Genomic_DNA"/>
</dbReference>
<dbReference type="PROSITE" id="PS51892">
    <property type="entry name" value="SUBTILASE"/>
    <property type="match status" value="1"/>
</dbReference>
<protein>
    <submittedName>
        <fullName evidence="6">Minor extracellular protease Epr</fullName>
        <ecNumber evidence="6">3.4.21.-</ecNumber>
    </submittedName>
</protein>
<evidence type="ECO:0000259" key="5">
    <source>
        <dbReference type="Pfam" id="PF00082"/>
    </source>
</evidence>
<dbReference type="GO" id="GO:0004252">
    <property type="term" value="F:serine-type endopeptidase activity"/>
    <property type="evidence" value="ECO:0007669"/>
    <property type="project" value="InterPro"/>
</dbReference>
<dbReference type="InterPro" id="IPR050131">
    <property type="entry name" value="Peptidase_S8_subtilisin-like"/>
</dbReference>
<evidence type="ECO:0000256" key="1">
    <source>
        <dbReference type="ARBA" id="ARBA00011073"/>
    </source>
</evidence>
<dbReference type="PROSITE" id="PS00138">
    <property type="entry name" value="SUBTILASE_SER"/>
    <property type="match status" value="1"/>
</dbReference>
<dbReference type="AlphaFoldDB" id="A0A645BX12"/>
<comment type="caution">
    <text evidence="6">The sequence shown here is derived from an EMBL/GenBank/DDBJ whole genome shotgun (WGS) entry which is preliminary data.</text>
</comment>
<organism evidence="6">
    <name type="scientific">bioreactor metagenome</name>
    <dbReference type="NCBI Taxonomy" id="1076179"/>
    <lineage>
        <taxon>unclassified sequences</taxon>
        <taxon>metagenomes</taxon>
        <taxon>ecological metagenomes</taxon>
    </lineage>
</organism>
<accession>A0A645BX12</accession>
<gene>
    <name evidence="6" type="primary">epr_1</name>
    <name evidence="6" type="ORF">SDC9_117007</name>
</gene>
<keyword evidence="3 6" id="KW-0378">Hydrolase</keyword>
<evidence type="ECO:0000256" key="4">
    <source>
        <dbReference type="ARBA" id="ARBA00022825"/>
    </source>
</evidence>
<dbReference type="SUPFAM" id="SSF52743">
    <property type="entry name" value="Subtilisin-like"/>
    <property type="match status" value="1"/>
</dbReference>
<keyword evidence="2 6" id="KW-0645">Protease</keyword>
<keyword evidence="4" id="KW-0720">Serine protease</keyword>
<evidence type="ECO:0000256" key="2">
    <source>
        <dbReference type="ARBA" id="ARBA00022670"/>
    </source>
</evidence>
<proteinExistence type="inferred from homology"/>
<sequence length="105" mass="11129">MIAVSAIDCYNVAPFWSADGPELELTGPGVNVRSTYLEDKYTIESGTSVAAPFVSGIAALLKSGNASLNSQEIRNLLVNNAFDLGDEGRDKIYGFGLVQASITKN</sequence>
<dbReference type="EC" id="3.4.21.-" evidence="6"/>
<dbReference type="PANTHER" id="PTHR43806:SF11">
    <property type="entry name" value="CEREVISIN-RELATED"/>
    <property type="match status" value="1"/>
</dbReference>
<evidence type="ECO:0000313" key="6">
    <source>
        <dbReference type="EMBL" id="MPM70056.1"/>
    </source>
</evidence>